<name>A0A7J6UX56_THATH</name>
<dbReference type="PANTHER" id="PTHR33710:SF71">
    <property type="entry name" value="ENDONUCLEASE_EXONUCLEASE_PHOSPHATASE DOMAIN-CONTAINING PROTEIN"/>
    <property type="match status" value="1"/>
</dbReference>
<proteinExistence type="predicted"/>
<gene>
    <name evidence="1" type="ORF">FRX31_033221</name>
</gene>
<dbReference type="Gene3D" id="3.60.10.10">
    <property type="entry name" value="Endonuclease/exonuclease/phosphatase"/>
    <property type="match status" value="1"/>
</dbReference>
<dbReference type="PANTHER" id="PTHR33710">
    <property type="entry name" value="BNAC02G09200D PROTEIN"/>
    <property type="match status" value="1"/>
</dbReference>
<evidence type="ECO:0000313" key="1">
    <source>
        <dbReference type="EMBL" id="KAF5177186.1"/>
    </source>
</evidence>
<sequence>MAKPISGWNVRGINDHLKAKELGVFRGLNYISCLGLFETKVRANNYDTIRSLCCPASWSHINNYSKDPSGRIWVMWDPVTIDIQKIEESDQFVHCKALLLPSNQICLITFVYTRNAKTQRLVLWEDLKRLNNSINLPWCVLGDFKNVFFADERRGGEPVHTRETEIFKDCLVQKGLVDHKASRFFFTWSNSSQGNGRIQSRIDRFLMGENSMHLFFECPYSKEVWLEVKNRLSINTDTRNTNWEWWSILKMS</sequence>
<dbReference type="Proteomes" id="UP000554482">
    <property type="component" value="Unassembled WGS sequence"/>
</dbReference>
<protein>
    <submittedName>
        <fullName evidence="1">Uncharacterized protein</fullName>
    </submittedName>
</protein>
<organism evidence="1 2">
    <name type="scientific">Thalictrum thalictroides</name>
    <name type="common">Rue-anemone</name>
    <name type="synonym">Anemone thalictroides</name>
    <dbReference type="NCBI Taxonomy" id="46969"/>
    <lineage>
        <taxon>Eukaryota</taxon>
        <taxon>Viridiplantae</taxon>
        <taxon>Streptophyta</taxon>
        <taxon>Embryophyta</taxon>
        <taxon>Tracheophyta</taxon>
        <taxon>Spermatophyta</taxon>
        <taxon>Magnoliopsida</taxon>
        <taxon>Ranunculales</taxon>
        <taxon>Ranunculaceae</taxon>
        <taxon>Thalictroideae</taxon>
        <taxon>Thalictrum</taxon>
    </lineage>
</organism>
<comment type="caution">
    <text evidence="1">The sequence shown here is derived from an EMBL/GenBank/DDBJ whole genome shotgun (WGS) entry which is preliminary data.</text>
</comment>
<keyword evidence="2" id="KW-1185">Reference proteome</keyword>
<accession>A0A7J6UX56</accession>
<dbReference type="SUPFAM" id="SSF56219">
    <property type="entry name" value="DNase I-like"/>
    <property type="match status" value="1"/>
</dbReference>
<dbReference type="AlphaFoldDB" id="A0A7J6UX56"/>
<reference evidence="1 2" key="1">
    <citation type="submission" date="2020-06" db="EMBL/GenBank/DDBJ databases">
        <title>Transcriptomic and genomic resources for Thalictrum thalictroides and T. hernandezii: Facilitating candidate gene discovery in an emerging model plant lineage.</title>
        <authorList>
            <person name="Arias T."/>
            <person name="Riano-Pachon D.M."/>
            <person name="Di Stilio V.S."/>
        </authorList>
    </citation>
    <scope>NUCLEOTIDE SEQUENCE [LARGE SCALE GENOMIC DNA]</scope>
    <source>
        <strain evidence="2">cv. WT478/WT964</strain>
        <tissue evidence="1">Leaves</tissue>
    </source>
</reference>
<dbReference type="InterPro" id="IPR036691">
    <property type="entry name" value="Endo/exonu/phosph_ase_sf"/>
</dbReference>
<dbReference type="EMBL" id="JABWDY010041724">
    <property type="protein sequence ID" value="KAF5177186.1"/>
    <property type="molecule type" value="Genomic_DNA"/>
</dbReference>
<evidence type="ECO:0000313" key="2">
    <source>
        <dbReference type="Proteomes" id="UP000554482"/>
    </source>
</evidence>
<dbReference type="OrthoDB" id="1227051at2759"/>